<evidence type="ECO:0000313" key="4">
    <source>
        <dbReference type="Proteomes" id="UP000178240"/>
    </source>
</evidence>
<protein>
    <submittedName>
        <fullName evidence="3">Uncharacterized protein</fullName>
    </submittedName>
</protein>
<feature type="transmembrane region" description="Helical" evidence="2">
    <location>
        <begin position="6"/>
        <end position="31"/>
    </location>
</feature>
<evidence type="ECO:0000313" key="3">
    <source>
        <dbReference type="EMBL" id="OGY45992.1"/>
    </source>
</evidence>
<evidence type="ECO:0000256" key="2">
    <source>
        <dbReference type="SAM" id="Phobius"/>
    </source>
</evidence>
<feature type="compositionally biased region" description="Basic and acidic residues" evidence="1">
    <location>
        <begin position="146"/>
        <end position="155"/>
    </location>
</feature>
<feature type="transmembrane region" description="Helical" evidence="2">
    <location>
        <begin position="38"/>
        <end position="55"/>
    </location>
</feature>
<feature type="compositionally biased region" description="Low complexity" evidence="1">
    <location>
        <begin position="157"/>
        <end position="171"/>
    </location>
</feature>
<sequence length="220" mass="23235">MNNSKDIAWIMMAAGAVLALIGLLGFAVCLTTPTIGKILFLYVAVGVILAVLSAVSETRQVIQPAVTSVMAQLNLPGYIAIAAILVSLLSLCELRDMRVLSDHGWPREPGAVLAAGQQKATEATDVAKDALTAVGDFASLVWTGEKPTRPPEKKSVRTVSSSFTVSPSTTKPLPESKVPFWTLAAVLLWVAFGVVIKYAPKPTPAARVSEAKPAEPRSSK</sequence>
<comment type="caution">
    <text evidence="3">The sequence shown here is derived from an EMBL/GenBank/DDBJ whole genome shotgun (WGS) entry which is preliminary data.</text>
</comment>
<dbReference type="AlphaFoldDB" id="A0A1G1Y139"/>
<dbReference type="Proteomes" id="UP000178240">
    <property type="component" value="Unassembled WGS sequence"/>
</dbReference>
<proteinExistence type="predicted"/>
<name>A0A1G1Y139_9BACT</name>
<reference evidence="3 4" key="1">
    <citation type="journal article" date="2016" name="Nat. Commun.">
        <title>Thousands of microbial genomes shed light on interconnected biogeochemical processes in an aquifer system.</title>
        <authorList>
            <person name="Anantharaman K."/>
            <person name="Brown C.T."/>
            <person name="Hug L.A."/>
            <person name="Sharon I."/>
            <person name="Castelle C.J."/>
            <person name="Probst A.J."/>
            <person name="Thomas B.C."/>
            <person name="Singh A."/>
            <person name="Wilkins M.J."/>
            <person name="Karaoz U."/>
            <person name="Brodie E.L."/>
            <person name="Williams K.H."/>
            <person name="Hubbard S.S."/>
            <person name="Banfield J.F."/>
        </authorList>
    </citation>
    <scope>NUCLEOTIDE SEQUENCE [LARGE SCALE GENOMIC DNA]</scope>
</reference>
<dbReference type="STRING" id="1797535.A2744_00300"/>
<feature type="region of interest" description="Disordered" evidence="1">
    <location>
        <begin position="145"/>
        <end position="171"/>
    </location>
</feature>
<keyword evidence="2" id="KW-1133">Transmembrane helix</keyword>
<feature type="transmembrane region" description="Helical" evidence="2">
    <location>
        <begin position="178"/>
        <end position="199"/>
    </location>
</feature>
<keyword evidence="2" id="KW-0472">Membrane</keyword>
<feature type="transmembrane region" description="Helical" evidence="2">
    <location>
        <begin position="75"/>
        <end position="92"/>
    </location>
</feature>
<keyword evidence="2" id="KW-0812">Transmembrane</keyword>
<organism evidence="3 4">
    <name type="scientific">Candidatus Buchananbacteria bacterium RIFCSPHIGHO2_01_FULL_44_11</name>
    <dbReference type="NCBI Taxonomy" id="1797535"/>
    <lineage>
        <taxon>Bacteria</taxon>
        <taxon>Candidatus Buchananiibacteriota</taxon>
    </lineage>
</organism>
<dbReference type="EMBL" id="MHIE01000009">
    <property type="protein sequence ID" value="OGY45992.1"/>
    <property type="molecule type" value="Genomic_DNA"/>
</dbReference>
<evidence type="ECO:0000256" key="1">
    <source>
        <dbReference type="SAM" id="MobiDB-lite"/>
    </source>
</evidence>
<gene>
    <name evidence="3" type="ORF">A2744_00300</name>
</gene>
<accession>A0A1G1Y139</accession>